<feature type="non-terminal residue" evidence="14">
    <location>
        <position position="1"/>
    </location>
</feature>
<dbReference type="InterPro" id="IPR027359">
    <property type="entry name" value="Volt_channel_dom_sf"/>
</dbReference>
<evidence type="ECO:0000256" key="5">
    <source>
        <dbReference type="ARBA" id="ARBA00022692"/>
    </source>
</evidence>
<keyword evidence="10 12" id="KW-0472">Membrane</keyword>
<dbReference type="PANTHER" id="PTHR45628:SF38">
    <property type="entry name" value="SODIUM CHANNEL PROTEIN"/>
    <property type="match status" value="1"/>
</dbReference>
<keyword evidence="7" id="KW-0851">Voltage-gated channel</keyword>
<evidence type="ECO:0000256" key="9">
    <source>
        <dbReference type="ARBA" id="ARBA00023065"/>
    </source>
</evidence>
<keyword evidence="11" id="KW-0407">Ion channel</keyword>
<dbReference type="GO" id="GO:0005248">
    <property type="term" value="F:voltage-gated sodium channel activity"/>
    <property type="evidence" value="ECO:0007669"/>
    <property type="project" value="TreeGrafter"/>
</dbReference>
<dbReference type="Pfam" id="PF00520">
    <property type="entry name" value="Ion_trans"/>
    <property type="match status" value="1"/>
</dbReference>
<sequence>AFQIVANAVYLGVQSDARLKNELTRVTAGDAPKQVAWYFGNLVFSALFLAELLLRMCADGPSGFFGPGADQLWNWFDALIVATGALGAGAEAADLTLGPVLVMLSSLRLLQLMRLGRCAGDSALLQALRTLSYSISRGFASIAAAFLGLAVWIYIFTLVLMQGVIGYVSQAEQAQS</sequence>
<dbReference type="AlphaFoldDB" id="A0A813GZY3"/>
<dbReference type="SUPFAM" id="SSF81324">
    <property type="entry name" value="Voltage-gated potassium channels"/>
    <property type="match status" value="1"/>
</dbReference>
<keyword evidence="2" id="KW-0813">Transport</keyword>
<evidence type="ECO:0000256" key="11">
    <source>
        <dbReference type="ARBA" id="ARBA00023303"/>
    </source>
</evidence>
<evidence type="ECO:0000256" key="8">
    <source>
        <dbReference type="ARBA" id="ARBA00022989"/>
    </source>
</evidence>
<keyword evidence="9" id="KW-0406">Ion transport</keyword>
<organism evidence="14 15">
    <name type="scientific">Polarella glacialis</name>
    <name type="common">Dinoflagellate</name>
    <dbReference type="NCBI Taxonomy" id="89957"/>
    <lineage>
        <taxon>Eukaryota</taxon>
        <taxon>Sar</taxon>
        <taxon>Alveolata</taxon>
        <taxon>Dinophyceae</taxon>
        <taxon>Suessiales</taxon>
        <taxon>Suessiaceae</taxon>
        <taxon>Polarella</taxon>
    </lineage>
</organism>
<feature type="non-terminal residue" evidence="14">
    <location>
        <position position="176"/>
    </location>
</feature>
<dbReference type="GO" id="GO:0005262">
    <property type="term" value="F:calcium channel activity"/>
    <property type="evidence" value="ECO:0007669"/>
    <property type="project" value="UniProtKB-KW"/>
</dbReference>
<keyword evidence="6" id="KW-0106">Calcium</keyword>
<dbReference type="InterPro" id="IPR050599">
    <property type="entry name" value="VDCC_alpha-1_subunit"/>
</dbReference>
<protein>
    <recommendedName>
        <fullName evidence="13">Ion transport domain-containing protein</fullName>
    </recommendedName>
</protein>
<evidence type="ECO:0000256" key="6">
    <source>
        <dbReference type="ARBA" id="ARBA00022837"/>
    </source>
</evidence>
<evidence type="ECO:0000256" key="4">
    <source>
        <dbReference type="ARBA" id="ARBA00022673"/>
    </source>
</evidence>
<dbReference type="Proteomes" id="UP000654075">
    <property type="component" value="Unassembled WGS sequence"/>
</dbReference>
<evidence type="ECO:0000313" key="14">
    <source>
        <dbReference type="EMBL" id="CAE8630990.1"/>
    </source>
</evidence>
<dbReference type="Gene3D" id="1.20.120.350">
    <property type="entry name" value="Voltage-gated potassium channels. Chain C"/>
    <property type="match status" value="1"/>
</dbReference>
<name>A0A813GZY3_POLGL</name>
<dbReference type="PANTHER" id="PTHR45628">
    <property type="entry name" value="VOLTAGE-DEPENDENT CALCIUM CHANNEL TYPE A SUBUNIT ALPHA-1"/>
    <property type="match status" value="1"/>
</dbReference>
<evidence type="ECO:0000256" key="1">
    <source>
        <dbReference type="ARBA" id="ARBA00004141"/>
    </source>
</evidence>
<dbReference type="EMBL" id="CAJNNV010029994">
    <property type="protein sequence ID" value="CAE8630990.1"/>
    <property type="molecule type" value="Genomic_DNA"/>
</dbReference>
<reference evidence="14" key="1">
    <citation type="submission" date="2021-02" db="EMBL/GenBank/DDBJ databases">
        <authorList>
            <person name="Dougan E. K."/>
            <person name="Rhodes N."/>
            <person name="Thang M."/>
            <person name="Chan C."/>
        </authorList>
    </citation>
    <scope>NUCLEOTIDE SEQUENCE</scope>
</reference>
<gene>
    <name evidence="14" type="ORF">PGLA1383_LOCUS47145</name>
</gene>
<feature type="transmembrane region" description="Helical" evidence="12">
    <location>
        <begin position="35"/>
        <end position="54"/>
    </location>
</feature>
<comment type="subcellular location">
    <subcellularLocation>
        <location evidence="1">Membrane</location>
        <topology evidence="1">Multi-pass membrane protein</topology>
    </subcellularLocation>
</comment>
<proteinExistence type="predicted"/>
<accession>A0A813GZY3</accession>
<keyword evidence="4" id="KW-0107">Calcium channel</keyword>
<feature type="transmembrane region" description="Helical" evidence="12">
    <location>
        <begin position="139"/>
        <end position="161"/>
    </location>
</feature>
<evidence type="ECO:0000256" key="12">
    <source>
        <dbReference type="SAM" id="Phobius"/>
    </source>
</evidence>
<keyword evidence="8 12" id="KW-1133">Transmembrane helix</keyword>
<keyword evidence="5 12" id="KW-0812">Transmembrane</keyword>
<dbReference type="GO" id="GO:0086002">
    <property type="term" value="P:cardiac muscle cell action potential involved in contraction"/>
    <property type="evidence" value="ECO:0007669"/>
    <property type="project" value="TreeGrafter"/>
</dbReference>
<keyword evidence="15" id="KW-1185">Reference proteome</keyword>
<evidence type="ECO:0000313" key="15">
    <source>
        <dbReference type="Proteomes" id="UP000654075"/>
    </source>
</evidence>
<evidence type="ECO:0000256" key="7">
    <source>
        <dbReference type="ARBA" id="ARBA00022882"/>
    </source>
</evidence>
<comment type="caution">
    <text evidence="14">The sequence shown here is derived from an EMBL/GenBank/DDBJ whole genome shotgun (WGS) entry which is preliminary data.</text>
</comment>
<evidence type="ECO:0000259" key="13">
    <source>
        <dbReference type="Pfam" id="PF00520"/>
    </source>
</evidence>
<keyword evidence="3" id="KW-0109">Calcium transport</keyword>
<evidence type="ECO:0000256" key="10">
    <source>
        <dbReference type="ARBA" id="ARBA00023136"/>
    </source>
</evidence>
<evidence type="ECO:0000256" key="2">
    <source>
        <dbReference type="ARBA" id="ARBA00022448"/>
    </source>
</evidence>
<dbReference type="GO" id="GO:0001518">
    <property type="term" value="C:voltage-gated sodium channel complex"/>
    <property type="evidence" value="ECO:0007669"/>
    <property type="project" value="TreeGrafter"/>
</dbReference>
<feature type="domain" description="Ion transport" evidence="13">
    <location>
        <begin position="33"/>
        <end position="164"/>
    </location>
</feature>
<evidence type="ECO:0000256" key="3">
    <source>
        <dbReference type="ARBA" id="ARBA00022568"/>
    </source>
</evidence>
<dbReference type="InterPro" id="IPR005821">
    <property type="entry name" value="Ion_trans_dom"/>
</dbReference>